<evidence type="ECO:0000256" key="1">
    <source>
        <dbReference type="SAM" id="MobiDB-lite"/>
    </source>
</evidence>
<protein>
    <recommendedName>
        <fullName evidence="2">Phage replisome organiser N-terminal domain-containing protein</fullName>
    </recommendedName>
</protein>
<reference evidence="3" key="1">
    <citation type="journal article" date="2015" name="Nature">
        <title>Complex archaea that bridge the gap between prokaryotes and eukaryotes.</title>
        <authorList>
            <person name="Spang A."/>
            <person name="Saw J.H."/>
            <person name="Jorgensen S.L."/>
            <person name="Zaremba-Niedzwiedzka K."/>
            <person name="Martijn J."/>
            <person name="Lind A.E."/>
            <person name="van Eijk R."/>
            <person name="Schleper C."/>
            <person name="Guy L."/>
            <person name="Ettema T.J."/>
        </authorList>
    </citation>
    <scope>NUCLEOTIDE SEQUENCE</scope>
</reference>
<sequence length="180" mass="20643">MAGTEPKHRDWVKLWVKESLIGTIREDLTPEERGTWYDFLLLAGNSRIPGVICANETTALPVKRIAGILNIDVTLVKRCIKKFKESGRITVDKNGVMSIFNWSKYQYTDYDRQKPYREAKADKELSEVEEELARQEAHQDKVSKMSSKELQADAERLGAEWDEAHASDPTFDKDGEPRVE</sequence>
<evidence type="ECO:0000259" key="2">
    <source>
        <dbReference type="Pfam" id="PF09681"/>
    </source>
</evidence>
<dbReference type="Pfam" id="PF09681">
    <property type="entry name" value="Phage_rep_org_N"/>
    <property type="match status" value="1"/>
</dbReference>
<dbReference type="InterPro" id="IPR010056">
    <property type="entry name" value="Phage_rep_org__N"/>
</dbReference>
<feature type="domain" description="Phage replisome organiser N-terminal" evidence="2">
    <location>
        <begin position="36"/>
        <end position="115"/>
    </location>
</feature>
<comment type="caution">
    <text evidence="3">The sequence shown here is derived from an EMBL/GenBank/DDBJ whole genome shotgun (WGS) entry which is preliminary data.</text>
</comment>
<proteinExistence type="predicted"/>
<dbReference type="EMBL" id="LAZR01005074">
    <property type="protein sequence ID" value="KKN03087.1"/>
    <property type="molecule type" value="Genomic_DNA"/>
</dbReference>
<evidence type="ECO:0000313" key="3">
    <source>
        <dbReference type="EMBL" id="KKN03087.1"/>
    </source>
</evidence>
<organism evidence="3">
    <name type="scientific">marine sediment metagenome</name>
    <dbReference type="NCBI Taxonomy" id="412755"/>
    <lineage>
        <taxon>unclassified sequences</taxon>
        <taxon>metagenomes</taxon>
        <taxon>ecological metagenomes</taxon>
    </lineage>
</organism>
<name>A0A0F9MUK6_9ZZZZ</name>
<accession>A0A0F9MUK6</accession>
<feature type="region of interest" description="Disordered" evidence="1">
    <location>
        <begin position="127"/>
        <end position="180"/>
    </location>
</feature>
<gene>
    <name evidence="3" type="ORF">LCGC14_1111140</name>
</gene>
<dbReference type="AlphaFoldDB" id="A0A0F9MUK6"/>